<feature type="domain" description="Borealin C-terminal" evidence="11">
    <location>
        <begin position="156"/>
        <end position="265"/>
    </location>
</feature>
<keyword evidence="9" id="KW-0137">Centromere</keyword>
<feature type="region of interest" description="Disordered" evidence="10">
    <location>
        <begin position="100"/>
        <end position="145"/>
    </location>
</feature>
<sequence>MPRTKLKRTSKVNDENVKPTKAKLQQESINCFFKALEYELKMREKKIESEFERLLLKIKSAFSETCMKFPRHDAGKTTAELKTTKVEVISLSETSSFKSMSTSTRSVRRFPNQSTTSKHENTSRTKGNSTIKKAKNITRTSRSMSKSKLQHAAQSTLNSFVTPTHKNTRTLCFGTITPKVKPNTPQVVLRRPKQGEVALSMQGSPLMVSSVSSDVIANVNIPLHDGRILTIQPQRGLRVSEIPHLDEETRRQIETLRDNLNKVCARPLC</sequence>
<proteinExistence type="inferred from homology"/>
<evidence type="ECO:0000256" key="1">
    <source>
        <dbReference type="ARBA" id="ARBA00004123"/>
    </source>
</evidence>
<feature type="compositionally biased region" description="Polar residues" evidence="10">
    <location>
        <begin position="124"/>
        <end position="145"/>
    </location>
</feature>
<dbReference type="GO" id="GO:0000070">
    <property type="term" value="P:mitotic sister chromatid segregation"/>
    <property type="evidence" value="ECO:0007669"/>
    <property type="project" value="TreeGrafter"/>
</dbReference>
<evidence type="ECO:0000313" key="13">
    <source>
        <dbReference type="Proteomes" id="UP000801492"/>
    </source>
</evidence>
<keyword evidence="7" id="KW-0539">Nucleus</keyword>
<comment type="subcellular location">
    <subcellularLocation>
        <location evidence="2">Chromosome</location>
        <location evidence="2">Centromere</location>
    </subcellularLocation>
    <subcellularLocation>
        <location evidence="1">Nucleus</location>
    </subcellularLocation>
</comment>
<dbReference type="GO" id="GO:0051301">
    <property type="term" value="P:cell division"/>
    <property type="evidence" value="ECO:0007669"/>
    <property type="project" value="UniProtKB-KW"/>
</dbReference>
<dbReference type="AlphaFoldDB" id="A0A8K0CPM5"/>
<evidence type="ECO:0000256" key="10">
    <source>
        <dbReference type="SAM" id="MobiDB-lite"/>
    </source>
</evidence>
<evidence type="ECO:0000256" key="8">
    <source>
        <dbReference type="ARBA" id="ARBA00023306"/>
    </source>
</evidence>
<organism evidence="12 13">
    <name type="scientific">Ignelater luminosus</name>
    <name type="common">Cucubano</name>
    <name type="synonym">Pyrophorus luminosus</name>
    <dbReference type="NCBI Taxonomy" id="2038154"/>
    <lineage>
        <taxon>Eukaryota</taxon>
        <taxon>Metazoa</taxon>
        <taxon>Ecdysozoa</taxon>
        <taxon>Arthropoda</taxon>
        <taxon>Hexapoda</taxon>
        <taxon>Insecta</taxon>
        <taxon>Pterygota</taxon>
        <taxon>Neoptera</taxon>
        <taxon>Endopterygota</taxon>
        <taxon>Coleoptera</taxon>
        <taxon>Polyphaga</taxon>
        <taxon>Elateriformia</taxon>
        <taxon>Elateroidea</taxon>
        <taxon>Elateridae</taxon>
        <taxon>Agrypninae</taxon>
        <taxon>Pyrophorini</taxon>
        <taxon>Ignelater</taxon>
    </lineage>
</organism>
<evidence type="ECO:0000256" key="9">
    <source>
        <dbReference type="ARBA" id="ARBA00023328"/>
    </source>
</evidence>
<evidence type="ECO:0000256" key="5">
    <source>
        <dbReference type="ARBA" id="ARBA00022618"/>
    </source>
</evidence>
<evidence type="ECO:0000259" key="11">
    <source>
        <dbReference type="Pfam" id="PF10512"/>
    </source>
</evidence>
<dbReference type="PANTHER" id="PTHR16040:SF7">
    <property type="entry name" value="AUSTRALIN, ISOFORM A-RELATED"/>
    <property type="match status" value="1"/>
</dbReference>
<keyword evidence="8" id="KW-0131">Cell cycle</keyword>
<keyword evidence="4" id="KW-0158">Chromosome</keyword>
<dbReference type="GO" id="GO:0051233">
    <property type="term" value="C:spindle midzone"/>
    <property type="evidence" value="ECO:0007669"/>
    <property type="project" value="TreeGrafter"/>
</dbReference>
<name>A0A8K0CPM5_IGNLU</name>
<dbReference type="Proteomes" id="UP000801492">
    <property type="component" value="Unassembled WGS sequence"/>
</dbReference>
<evidence type="ECO:0000256" key="3">
    <source>
        <dbReference type="ARBA" id="ARBA00009914"/>
    </source>
</evidence>
<dbReference type="GO" id="GO:0032133">
    <property type="term" value="C:chromosome passenger complex"/>
    <property type="evidence" value="ECO:0007669"/>
    <property type="project" value="TreeGrafter"/>
</dbReference>
<evidence type="ECO:0000256" key="7">
    <source>
        <dbReference type="ARBA" id="ARBA00023242"/>
    </source>
</evidence>
<dbReference type="InterPro" id="IPR046466">
    <property type="entry name" value="Borealin_C"/>
</dbReference>
<evidence type="ECO:0000256" key="6">
    <source>
        <dbReference type="ARBA" id="ARBA00022776"/>
    </source>
</evidence>
<dbReference type="InterPro" id="IPR018867">
    <property type="entry name" value="Cell_div_borealin"/>
</dbReference>
<keyword evidence="5" id="KW-0132">Cell division</keyword>
<accession>A0A8K0CPM5</accession>
<comment type="caution">
    <text evidence="12">The sequence shown here is derived from an EMBL/GenBank/DDBJ whole genome shotgun (WGS) entry which is preliminary data.</text>
</comment>
<keyword evidence="6" id="KW-0498">Mitosis</keyword>
<comment type="similarity">
    <text evidence="3">Belongs to the borealin family.</text>
</comment>
<evidence type="ECO:0000256" key="2">
    <source>
        <dbReference type="ARBA" id="ARBA00004584"/>
    </source>
</evidence>
<dbReference type="GO" id="GO:0000775">
    <property type="term" value="C:chromosome, centromeric region"/>
    <property type="evidence" value="ECO:0007669"/>
    <property type="project" value="UniProtKB-SubCell"/>
</dbReference>
<gene>
    <name evidence="12" type="ORF">ILUMI_15874</name>
</gene>
<evidence type="ECO:0000256" key="4">
    <source>
        <dbReference type="ARBA" id="ARBA00022454"/>
    </source>
</evidence>
<protein>
    <recommendedName>
        <fullName evidence="11">Borealin C-terminal domain-containing protein</fullName>
    </recommendedName>
</protein>
<dbReference type="GO" id="GO:0005634">
    <property type="term" value="C:nucleus"/>
    <property type="evidence" value="ECO:0007669"/>
    <property type="project" value="UniProtKB-SubCell"/>
</dbReference>
<dbReference type="PANTHER" id="PTHR16040">
    <property type="entry name" value="AUSTRALIN, ISOFORM A-RELATED"/>
    <property type="match status" value="1"/>
</dbReference>
<dbReference type="OrthoDB" id="6360905at2759"/>
<dbReference type="EMBL" id="VTPC01054914">
    <property type="protein sequence ID" value="KAF2890299.1"/>
    <property type="molecule type" value="Genomic_DNA"/>
</dbReference>
<dbReference type="Pfam" id="PF10512">
    <property type="entry name" value="Borealin"/>
    <property type="match status" value="1"/>
</dbReference>
<evidence type="ECO:0000313" key="12">
    <source>
        <dbReference type="EMBL" id="KAF2890299.1"/>
    </source>
</evidence>
<reference evidence="12" key="1">
    <citation type="submission" date="2019-08" db="EMBL/GenBank/DDBJ databases">
        <title>The genome of the North American firefly Photinus pyralis.</title>
        <authorList>
            <consortium name="Photinus pyralis genome working group"/>
            <person name="Fallon T.R."/>
            <person name="Sander Lower S.E."/>
            <person name="Weng J.-K."/>
        </authorList>
    </citation>
    <scope>NUCLEOTIDE SEQUENCE</scope>
    <source>
        <strain evidence="12">TRF0915ILg1</strain>
        <tissue evidence="12">Whole body</tissue>
    </source>
</reference>
<keyword evidence="13" id="KW-1185">Reference proteome</keyword>